<proteinExistence type="predicted"/>
<accession>A0AA36CKG2</accession>
<name>A0AA36CKG2_9BILA</name>
<comment type="caution">
    <text evidence="1">The sequence shown here is derived from an EMBL/GenBank/DDBJ whole genome shotgun (WGS) entry which is preliminary data.</text>
</comment>
<sequence>MPNHRARPSGNDSNSWSFSDFFDLLAASLTTPGALNIPAPSTCSNETFGFIERLPHQMKRLLITSYLGDDLPSLIQFSLTSKTNWLLVCSCPRRFLEVELTSSGCAIVYHGRSKHYLYDERFWGPLFEGSEVSRLRLDDANRRLPPLHVDSLDIETADLCTVEILKKYLPKSGKYREIQLSLEVSGEISDELVSFVRDSAEQLACRVPGYQLHLWYKESFRRFQNKRLRFHVVNGWLVNKELGPFHRLLMREWIKGGRHIESITFSFDERTARNIAIWKSTHKGPRRFTEVELTLCGTCAMVFHRRARRCLYNKRFWGPLLQGSNVSKLHLKYPQNFDLPPLHADTLSITWLSPWTGAQLEKYKPKTGKFQEILLSKPRAIRLPIAQDFIDFMRDSAASTTITSR</sequence>
<evidence type="ECO:0000313" key="2">
    <source>
        <dbReference type="Proteomes" id="UP001177023"/>
    </source>
</evidence>
<gene>
    <name evidence="1" type="ORF">MSPICULIGERA_LOCUS9156</name>
</gene>
<keyword evidence="2" id="KW-1185">Reference proteome</keyword>
<organism evidence="1 2">
    <name type="scientific">Mesorhabditis spiculigera</name>
    <dbReference type="NCBI Taxonomy" id="96644"/>
    <lineage>
        <taxon>Eukaryota</taxon>
        <taxon>Metazoa</taxon>
        <taxon>Ecdysozoa</taxon>
        <taxon>Nematoda</taxon>
        <taxon>Chromadorea</taxon>
        <taxon>Rhabditida</taxon>
        <taxon>Rhabditina</taxon>
        <taxon>Rhabditomorpha</taxon>
        <taxon>Rhabditoidea</taxon>
        <taxon>Rhabditidae</taxon>
        <taxon>Mesorhabditinae</taxon>
        <taxon>Mesorhabditis</taxon>
    </lineage>
</organism>
<dbReference type="EMBL" id="CATQJA010002454">
    <property type="protein sequence ID" value="CAJ0570719.1"/>
    <property type="molecule type" value="Genomic_DNA"/>
</dbReference>
<dbReference type="AlphaFoldDB" id="A0AA36CKG2"/>
<dbReference type="Proteomes" id="UP001177023">
    <property type="component" value="Unassembled WGS sequence"/>
</dbReference>
<protein>
    <submittedName>
        <fullName evidence="1">Uncharacterized protein</fullName>
    </submittedName>
</protein>
<evidence type="ECO:0000313" key="1">
    <source>
        <dbReference type="EMBL" id="CAJ0570719.1"/>
    </source>
</evidence>
<reference evidence="1" key="1">
    <citation type="submission" date="2023-06" db="EMBL/GenBank/DDBJ databases">
        <authorList>
            <person name="Delattre M."/>
        </authorList>
    </citation>
    <scope>NUCLEOTIDE SEQUENCE</scope>
    <source>
        <strain evidence="1">AF72</strain>
    </source>
</reference>
<feature type="non-terminal residue" evidence="1">
    <location>
        <position position="405"/>
    </location>
</feature>